<dbReference type="GeneID" id="109705822"/>
<dbReference type="AlphaFoldDB" id="A0A6P5ELF2"/>
<dbReference type="GO" id="GO:0008270">
    <property type="term" value="F:zinc ion binding"/>
    <property type="evidence" value="ECO:0007669"/>
    <property type="project" value="UniProtKB-KW"/>
</dbReference>
<dbReference type="Pfam" id="PF10551">
    <property type="entry name" value="MULE"/>
    <property type="match status" value="1"/>
</dbReference>
<feature type="domain" description="SWIM-type" evidence="6">
    <location>
        <begin position="267"/>
        <end position="299"/>
    </location>
</feature>
<keyword evidence="2 4" id="KW-0863">Zinc-finger</keyword>
<dbReference type="PANTHER" id="PTHR31973">
    <property type="entry name" value="POLYPROTEIN, PUTATIVE-RELATED"/>
    <property type="match status" value="1"/>
</dbReference>
<proteinExistence type="predicted"/>
<dbReference type="OrthoDB" id="689817at2759"/>
<dbReference type="InterPro" id="IPR007527">
    <property type="entry name" value="Znf_SWIM"/>
</dbReference>
<dbReference type="RefSeq" id="XP_020082190.1">
    <property type="nucleotide sequence ID" value="XM_020226601.1"/>
</dbReference>
<gene>
    <name evidence="8" type="primary">LOC109705822</name>
</gene>
<organism evidence="7 8">
    <name type="scientific">Ananas comosus</name>
    <name type="common">Pineapple</name>
    <name type="synonym">Ananas ananas</name>
    <dbReference type="NCBI Taxonomy" id="4615"/>
    <lineage>
        <taxon>Eukaryota</taxon>
        <taxon>Viridiplantae</taxon>
        <taxon>Streptophyta</taxon>
        <taxon>Embryophyta</taxon>
        <taxon>Tracheophyta</taxon>
        <taxon>Spermatophyta</taxon>
        <taxon>Magnoliopsida</taxon>
        <taxon>Liliopsida</taxon>
        <taxon>Poales</taxon>
        <taxon>Bromeliaceae</taxon>
        <taxon>Bromelioideae</taxon>
        <taxon>Ananas</taxon>
    </lineage>
</organism>
<sequence length="467" mass="54082">MKKAMRRDLCIDVFKSQIYRAKRKAKEAIMGSHKEQFMKLWDYCNIIRVRNPGSLAFLHVESLIQMAVVEAELKDSWNWFLTNLLQAIGPAEAHGWTFISDRQKGLVEVFDALLPGVDHRFCVQHMYNKGSFATSYTMQDWKKSMQKMKNANLAAYDWLMKVPQKMWTRSYFSPDIKCELLCNNMCEAWNWAILDARELPIIDLMEKIRRQIMTRFQEKRQYMERQPGILCPKVQAKLEEIKEKARHCEPLWANETIFEVNCNGKQYTMNLAATSCECRQWDVTGVPCKHVVSAIFKQKLEPEEFVHKYFLEETYIRTYSQMIMPLPDSSMWPKVGIEPIMPLPYRRQLGRPKKVRKRAVDEPKKGTISTEGKKYRYKKCKEFRHNTRSCTKTVCREEIVGEGTSKSKGGRPPVNRGGRPPVNQRGRSLLGRGGRAPVTSGKSNASAMRGGIPIGRRGRSMGRAGRH</sequence>
<dbReference type="InterPro" id="IPR018289">
    <property type="entry name" value="MULE_transposase_dom"/>
</dbReference>
<reference evidence="7" key="1">
    <citation type="journal article" date="2015" name="Nat. Genet.">
        <title>The pineapple genome and the evolution of CAM photosynthesis.</title>
        <authorList>
            <person name="Ming R."/>
            <person name="VanBuren R."/>
            <person name="Wai C.M."/>
            <person name="Tang H."/>
            <person name="Schatz M.C."/>
            <person name="Bowers J.E."/>
            <person name="Lyons E."/>
            <person name="Wang M.L."/>
            <person name="Chen J."/>
            <person name="Biggers E."/>
            <person name="Zhang J."/>
            <person name="Huang L."/>
            <person name="Zhang L."/>
            <person name="Miao W."/>
            <person name="Zhang J."/>
            <person name="Ye Z."/>
            <person name="Miao C."/>
            <person name="Lin Z."/>
            <person name="Wang H."/>
            <person name="Zhou H."/>
            <person name="Yim W.C."/>
            <person name="Priest H.D."/>
            <person name="Zheng C."/>
            <person name="Woodhouse M."/>
            <person name="Edger P.P."/>
            <person name="Guyot R."/>
            <person name="Guo H.B."/>
            <person name="Guo H."/>
            <person name="Zheng G."/>
            <person name="Singh R."/>
            <person name="Sharma A."/>
            <person name="Min X."/>
            <person name="Zheng Y."/>
            <person name="Lee H."/>
            <person name="Gurtowski J."/>
            <person name="Sedlazeck F.J."/>
            <person name="Harkess A."/>
            <person name="McKain M.R."/>
            <person name="Liao Z."/>
            <person name="Fang J."/>
            <person name="Liu J."/>
            <person name="Zhang X."/>
            <person name="Zhang Q."/>
            <person name="Hu W."/>
            <person name="Qin Y."/>
            <person name="Wang K."/>
            <person name="Chen L.Y."/>
            <person name="Shirley N."/>
            <person name="Lin Y.R."/>
            <person name="Liu L.Y."/>
            <person name="Hernandez A.G."/>
            <person name="Wright C.L."/>
            <person name="Bulone V."/>
            <person name="Tuskan G.A."/>
            <person name="Heath K."/>
            <person name="Zee F."/>
            <person name="Moore P.H."/>
            <person name="Sunkar R."/>
            <person name="Leebens-Mack J.H."/>
            <person name="Mockler T."/>
            <person name="Bennetzen J.L."/>
            <person name="Freeling M."/>
            <person name="Sankoff D."/>
            <person name="Paterson A.H."/>
            <person name="Zhu X."/>
            <person name="Yang X."/>
            <person name="Smith J.A."/>
            <person name="Cushman J.C."/>
            <person name="Paull R.E."/>
            <person name="Yu Q."/>
        </authorList>
    </citation>
    <scope>NUCLEOTIDE SEQUENCE [LARGE SCALE GENOMIC DNA]</scope>
    <source>
        <strain evidence="7">cv. F153</strain>
    </source>
</reference>
<keyword evidence="1" id="KW-0479">Metal-binding</keyword>
<feature type="compositionally biased region" description="Low complexity" evidence="5">
    <location>
        <begin position="410"/>
        <end position="430"/>
    </location>
</feature>
<evidence type="ECO:0000256" key="2">
    <source>
        <dbReference type="ARBA" id="ARBA00022771"/>
    </source>
</evidence>
<protein>
    <submittedName>
        <fullName evidence="8">Uncharacterized protein LOC109705822</fullName>
    </submittedName>
</protein>
<evidence type="ECO:0000313" key="8">
    <source>
        <dbReference type="RefSeq" id="XP_020082190.1"/>
    </source>
</evidence>
<dbReference type="SMART" id="SM00575">
    <property type="entry name" value="ZnF_PMZ"/>
    <property type="match status" value="1"/>
</dbReference>
<evidence type="ECO:0000256" key="3">
    <source>
        <dbReference type="ARBA" id="ARBA00022833"/>
    </source>
</evidence>
<name>A0A6P5ELF2_ANACO</name>
<reference evidence="8" key="2">
    <citation type="submission" date="2025-08" db="UniProtKB">
        <authorList>
            <consortium name="RefSeq"/>
        </authorList>
    </citation>
    <scope>IDENTIFICATION</scope>
    <source>
        <tissue evidence="8">Leaf</tissue>
    </source>
</reference>
<feature type="region of interest" description="Disordered" evidence="5">
    <location>
        <begin position="402"/>
        <end position="467"/>
    </location>
</feature>
<evidence type="ECO:0000259" key="6">
    <source>
        <dbReference type="PROSITE" id="PS50966"/>
    </source>
</evidence>
<dbReference type="Proteomes" id="UP000515123">
    <property type="component" value="Unplaced"/>
</dbReference>
<evidence type="ECO:0000256" key="5">
    <source>
        <dbReference type="SAM" id="MobiDB-lite"/>
    </source>
</evidence>
<accession>A0A6P5ELF2</accession>
<keyword evidence="3" id="KW-0862">Zinc</keyword>
<feature type="compositionally biased region" description="Basic residues" evidence="5">
    <location>
        <begin position="456"/>
        <end position="467"/>
    </location>
</feature>
<dbReference type="Pfam" id="PF04434">
    <property type="entry name" value="SWIM"/>
    <property type="match status" value="1"/>
</dbReference>
<dbReference type="PANTHER" id="PTHR31973:SF187">
    <property type="entry name" value="MUTATOR TRANSPOSASE MUDRA PROTEIN"/>
    <property type="match status" value="1"/>
</dbReference>
<evidence type="ECO:0000256" key="1">
    <source>
        <dbReference type="ARBA" id="ARBA00022723"/>
    </source>
</evidence>
<keyword evidence="7" id="KW-1185">Reference proteome</keyword>
<dbReference type="InterPro" id="IPR006564">
    <property type="entry name" value="Znf_PMZ"/>
</dbReference>
<evidence type="ECO:0000313" key="7">
    <source>
        <dbReference type="Proteomes" id="UP000515123"/>
    </source>
</evidence>
<evidence type="ECO:0000256" key="4">
    <source>
        <dbReference type="PROSITE-ProRule" id="PRU00325"/>
    </source>
</evidence>
<dbReference type="PROSITE" id="PS50966">
    <property type="entry name" value="ZF_SWIM"/>
    <property type="match status" value="1"/>
</dbReference>